<dbReference type="RefSeq" id="WP_188612045.1">
    <property type="nucleotide sequence ID" value="NZ_BMGG01000010.1"/>
</dbReference>
<dbReference type="PROSITE" id="PS51379">
    <property type="entry name" value="4FE4S_FER_2"/>
    <property type="match status" value="1"/>
</dbReference>
<dbReference type="NCBIfam" id="NF009589">
    <property type="entry name" value="PRK13030.1"/>
    <property type="match status" value="1"/>
</dbReference>
<dbReference type="InterPro" id="IPR009014">
    <property type="entry name" value="Transketo_C/PFOR_II"/>
</dbReference>
<dbReference type="NCBIfam" id="NF009588">
    <property type="entry name" value="PRK13029.1"/>
    <property type="match status" value="1"/>
</dbReference>
<dbReference type="Pfam" id="PF01558">
    <property type="entry name" value="POR"/>
    <property type="match status" value="1"/>
</dbReference>
<dbReference type="InterPro" id="IPR046667">
    <property type="entry name" value="DUF6537"/>
</dbReference>
<evidence type="ECO:0000256" key="1">
    <source>
        <dbReference type="ARBA" id="ARBA00023002"/>
    </source>
</evidence>
<reference evidence="3" key="1">
    <citation type="journal article" date="2014" name="Int. J. Syst. Evol. Microbiol.">
        <title>Complete genome sequence of Corynebacterium casei LMG S-19264T (=DSM 44701T), isolated from a smear-ripened cheese.</title>
        <authorList>
            <consortium name="US DOE Joint Genome Institute (JGI-PGF)"/>
            <person name="Walter F."/>
            <person name="Albersmeier A."/>
            <person name="Kalinowski J."/>
            <person name="Ruckert C."/>
        </authorList>
    </citation>
    <scope>NUCLEOTIDE SEQUENCE</scope>
    <source>
        <strain evidence="3">CGMCC 1.12919</strain>
    </source>
</reference>
<evidence type="ECO:0000259" key="2">
    <source>
        <dbReference type="PROSITE" id="PS51379"/>
    </source>
</evidence>
<organism evidence="3 4">
    <name type="scientific">Chelatococcus reniformis</name>
    <dbReference type="NCBI Taxonomy" id="1494448"/>
    <lineage>
        <taxon>Bacteria</taxon>
        <taxon>Pseudomonadati</taxon>
        <taxon>Pseudomonadota</taxon>
        <taxon>Alphaproteobacteria</taxon>
        <taxon>Hyphomicrobiales</taxon>
        <taxon>Chelatococcaceae</taxon>
        <taxon>Chelatococcus</taxon>
    </lineage>
</organism>
<accession>A0A916UUE8</accession>
<evidence type="ECO:0000313" key="3">
    <source>
        <dbReference type="EMBL" id="GGC87265.1"/>
    </source>
</evidence>
<dbReference type="CDD" id="cd07034">
    <property type="entry name" value="TPP_PYR_PFOR_IOR-alpha_like"/>
    <property type="match status" value="1"/>
</dbReference>
<sequence length="1143" mass="123167">MQLRSVALDDRYTAQDGAVVLNGTQALLVAMLRQRRLDRRRGYRTAGFLSGYRGSPLASLDSEAWQAAGHLAREDIRFVPGINEDLALTAVWGSQQVALDPNATVEGVFGLWYGKGAGLDRCGDALRHAHGAGASRRGGVLVVSGDDHALKSSSQAYHSEPTFIDMQMPVLYPADIQEMLDYAGHGWEMSRYSGCYVGLKVLAEHVNSTAVVDVGLHRLTAAEPEPLGPVNDRWIRWPDPWPDVELRLLEVKLPAALAYARANGLNRTVARAASPRLAIVTAGKSYLDLVQALGLLHLDLAAAASLGISIYKIGMPWPVDEAALRAFCRGHATVLVIEEKRDLLEAQVRTALYGQDEGAAPVVLGRANRRGERQFPMVGELGPLPILRALAPELSAHLDPDRRRLLNTLLLRAAEPRPAAIMARTPYFCSGCPHSTSTKVPDGSRALAGVGCHFMATGMERHTETFTQMGGEGVPWIGTAPFTRTGHVFVNLGEGTYFHSGSLAIRAALAAGVNVTYKILFNDAIAMTGGQPVEGEFSVPVLVRQLQAEGVRRIALVADDPARYAGVVLPSALAVRPREELDQVQRELREAPGVSVLIYDQVCATEKRRRRKRGTMAEAPRRVVINERVCEGCGDCSAKSNCLSVVPVETEFGRKRAIDQTSCNQDLSCVEGFCPSFVTVEGGLRKREPAPLPSGDLPEPPPLAIRPGATYDIVIAGVGGTGIVTVGAILGMAAHLEGKPFTIHDKLGMAQKYGAVNSHVRIAGSPEALGSVRIAERQARLMIGGDLGVCADPTLLGLLDRESARAVICTEQAVDGRFTRDPDLDFATPRLKAAVADVLDERADLLAARAIARAQLGDEIGAGLLMVGYAWQKGLLPLSEAAILKAIELNGAAVGLNRRAFALGRHYAAWPTAVAEPEAAGAPRWDEVMNRRTALLAAYQDDAYAARYRRQVEAVAVAERMAIGAAGDLAHAVALNLAKLMAYKDEYEVARLYTDGVFRTQVDEQFGPGTKLAFHLASPILARRDPVTGLPLKRRIGPWILPVLRLLARLRPLRGTPLDVFGYHPDRREERALIAQYETDMAAAAGALTAENHAAAVVLARLPETIRGYGHVKKRSIDAAAAKRLDLLARIKDERATPAVAAE</sequence>
<dbReference type="InterPro" id="IPR002869">
    <property type="entry name" value="Pyrv_flavodox_OxRed_cen"/>
</dbReference>
<dbReference type="InterPro" id="IPR019752">
    <property type="entry name" value="Pyrv/ketoisovalerate_OxRed_cat"/>
</dbReference>
<evidence type="ECO:0000313" key="4">
    <source>
        <dbReference type="Proteomes" id="UP000637002"/>
    </source>
</evidence>
<dbReference type="GO" id="GO:0016903">
    <property type="term" value="F:oxidoreductase activity, acting on the aldehyde or oxo group of donors"/>
    <property type="evidence" value="ECO:0007669"/>
    <property type="project" value="InterPro"/>
</dbReference>
<name>A0A916UUE8_9HYPH</name>
<dbReference type="InterPro" id="IPR029061">
    <property type="entry name" value="THDP-binding"/>
</dbReference>
<dbReference type="EMBL" id="BMGG01000010">
    <property type="protein sequence ID" value="GGC87265.1"/>
    <property type="molecule type" value="Genomic_DNA"/>
</dbReference>
<gene>
    <name evidence="3" type="ORF">GCM10010994_51500</name>
</gene>
<proteinExistence type="predicted"/>
<dbReference type="AlphaFoldDB" id="A0A916UUE8"/>
<dbReference type="Gene3D" id="3.40.920.10">
    <property type="entry name" value="Pyruvate-ferredoxin oxidoreductase, PFOR, domain III"/>
    <property type="match status" value="1"/>
</dbReference>
<feature type="domain" description="4Fe-4S ferredoxin-type" evidence="2">
    <location>
        <begin position="621"/>
        <end position="651"/>
    </location>
</feature>
<dbReference type="Proteomes" id="UP000637002">
    <property type="component" value="Unassembled WGS sequence"/>
</dbReference>
<comment type="caution">
    <text evidence="3">The sequence shown here is derived from an EMBL/GenBank/DDBJ whole genome shotgun (WGS) entry which is preliminary data.</text>
</comment>
<keyword evidence="4" id="KW-1185">Reference proteome</keyword>
<keyword evidence="1" id="KW-0560">Oxidoreductase</keyword>
<protein>
    <submittedName>
        <fullName evidence="3">Indolepyruvate ferredoxin oxidoreductase</fullName>
    </submittedName>
</protein>
<dbReference type="InterPro" id="IPR017896">
    <property type="entry name" value="4Fe4S_Fe-S-bd"/>
</dbReference>
<dbReference type="InterPro" id="IPR051457">
    <property type="entry name" value="2-oxoacid:Fd_oxidoreductase"/>
</dbReference>
<dbReference type="InterPro" id="IPR002880">
    <property type="entry name" value="Pyrv_Fd/Flavodoxin_OxRdtase_N"/>
</dbReference>
<dbReference type="PANTHER" id="PTHR48084:SF3">
    <property type="entry name" value="SUBUNIT OF PYRUVATE:FLAVODOXIN OXIDOREDUCTASE"/>
    <property type="match status" value="1"/>
</dbReference>
<dbReference type="Pfam" id="PF20169">
    <property type="entry name" value="DUF6537"/>
    <property type="match status" value="1"/>
</dbReference>
<dbReference type="SUPFAM" id="SSF52518">
    <property type="entry name" value="Thiamin diphosphate-binding fold (THDP-binding)"/>
    <property type="match status" value="2"/>
</dbReference>
<reference evidence="3" key="2">
    <citation type="submission" date="2020-09" db="EMBL/GenBank/DDBJ databases">
        <authorList>
            <person name="Sun Q."/>
            <person name="Zhou Y."/>
        </authorList>
    </citation>
    <scope>NUCLEOTIDE SEQUENCE</scope>
    <source>
        <strain evidence="3">CGMCC 1.12919</strain>
    </source>
</reference>
<dbReference type="Gene3D" id="3.40.50.970">
    <property type="match status" value="1"/>
</dbReference>
<dbReference type="PANTHER" id="PTHR48084">
    <property type="entry name" value="2-OXOGLUTARATE OXIDOREDUCTASE SUBUNIT KORB-RELATED"/>
    <property type="match status" value="1"/>
</dbReference>
<dbReference type="SUPFAM" id="SSF52922">
    <property type="entry name" value="TK C-terminal domain-like"/>
    <property type="match status" value="1"/>
</dbReference>
<dbReference type="SUPFAM" id="SSF53323">
    <property type="entry name" value="Pyruvate-ferredoxin oxidoreductase, PFOR, domain III"/>
    <property type="match status" value="1"/>
</dbReference>